<sequence length="109" mass="13038">MAVADWDGSDIPDWASSEQLRRFYRNCFHPEIIDDLYQARDWAREDQDFAERLRRSLDYLIERRPADSAAWLRLTGYYFLTEDELYGFLDDLRDYVFGDRPDHPIAPSP</sequence>
<gene>
    <name evidence="1" type="ORF">E6W39_14410</name>
</gene>
<name>A0A540W2H2_9ACTN</name>
<evidence type="ECO:0008006" key="3">
    <source>
        <dbReference type="Google" id="ProtNLM"/>
    </source>
</evidence>
<dbReference type="AlphaFoldDB" id="A0A540W2H2"/>
<dbReference type="RefSeq" id="WP_141633887.1">
    <property type="nucleotide sequence ID" value="NZ_VIGB01000003.1"/>
</dbReference>
<evidence type="ECO:0000313" key="1">
    <source>
        <dbReference type="EMBL" id="TQF03219.1"/>
    </source>
</evidence>
<dbReference type="EMBL" id="VIGB01000003">
    <property type="protein sequence ID" value="TQF03219.1"/>
    <property type="molecule type" value="Genomic_DNA"/>
</dbReference>
<protein>
    <recommendedName>
        <fullName evidence="3">CdiI immunity protein domain-containing protein</fullName>
    </recommendedName>
</protein>
<organism evidence="1 2">
    <name type="scientific">Kitasatospora acidiphila</name>
    <dbReference type="NCBI Taxonomy" id="2567942"/>
    <lineage>
        <taxon>Bacteria</taxon>
        <taxon>Bacillati</taxon>
        <taxon>Actinomycetota</taxon>
        <taxon>Actinomycetes</taxon>
        <taxon>Kitasatosporales</taxon>
        <taxon>Streptomycetaceae</taxon>
        <taxon>Kitasatospora</taxon>
    </lineage>
</organism>
<reference evidence="1 2" key="1">
    <citation type="submission" date="2019-06" db="EMBL/GenBank/DDBJ databases">
        <title>Description of Kitasatospora acidophila sp. nov. isolated from pine grove soil, and reclassification of Streptomyces novaecaesareae to Kitasatospora novaeceasareae comb. nov.</title>
        <authorList>
            <person name="Kim M.J."/>
        </authorList>
    </citation>
    <scope>NUCLEOTIDE SEQUENCE [LARGE SCALE GENOMIC DNA]</scope>
    <source>
        <strain evidence="1 2">MMS16-CNU292</strain>
    </source>
</reference>
<dbReference type="Proteomes" id="UP000319103">
    <property type="component" value="Unassembled WGS sequence"/>
</dbReference>
<dbReference type="OrthoDB" id="4329447at2"/>
<proteinExistence type="predicted"/>
<keyword evidence="2" id="KW-1185">Reference proteome</keyword>
<comment type="caution">
    <text evidence="1">The sequence shown here is derived from an EMBL/GenBank/DDBJ whole genome shotgun (WGS) entry which is preliminary data.</text>
</comment>
<accession>A0A540W2H2</accession>
<evidence type="ECO:0000313" key="2">
    <source>
        <dbReference type="Proteomes" id="UP000319103"/>
    </source>
</evidence>